<dbReference type="Proteomes" id="UP001302812">
    <property type="component" value="Unassembled WGS sequence"/>
</dbReference>
<dbReference type="GeneID" id="89942833"/>
<evidence type="ECO:0000313" key="6">
    <source>
        <dbReference type="EMBL" id="KAK4117914.1"/>
    </source>
</evidence>
<evidence type="ECO:0000256" key="4">
    <source>
        <dbReference type="ARBA" id="ARBA00023136"/>
    </source>
</evidence>
<comment type="caution">
    <text evidence="6">The sequence shown here is derived from an EMBL/GenBank/DDBJ whole genome shotgun (WGS) entry which is preliminary data.</text>
</comment>
<name>A0AAN6TNT2_9PEZI</name>
<organism evidence="6 7">
    <name type="scientific">Canariomyces notabilis</name>
    <dbReference type="NCBI Taxonomy" id="2074819"/>
    <lineage>
        <taxon>Eukaryota</taxon>
        <taxon>Fungi</taxon>
        <taxon>Dikarya</taxon>
        <taxon>Ascomycota</taxon>
        <taxon>Pezizomycotina</taxon>
        <taxon>Sordariomycetes</taxon>
        <taxon>Sordariomycetidae</taxon>
        <taxon>Sordariales</taxon>
        <taxon>Chaetomiaceae</taxon>
        <taxon>Canariomyces</taxon>
    </lineage>
</organism>
<keyword evidence="7" id="KW-1185">Reference proteome</keyword>
<feature type="transmembrane region" description="Helical" evidence="5">
    <location>
        <begin position="27"/>
        <end position="48"/>
    </location>
</feature>
<feature type="transmembrane region" description="Helical" evidence="5">
    <location>
        <begin position="89"/>
        <end position="110"/>
    </location>
</feature>
<feature type="transmembrane region" description="Helical" evidence="5">
    <location>
        <begin position="55"/>
        <end position="77"/>
    </location>
</feature>
<dbReference type="InterPro" id="IPR007568">
    <property type="entry name" value="RTA1"/>
</dbReference>
<dbReference type="Pfam" id="PF04479">
    <property type="entry name" value="RTA1"/>
    <property type="match status" value="1"/>
</dbReference>
<evidence type="ECO:0000256" key="2">
    <source>
        <dbReference type="ARBA" id="ARBA00022692"/>
    </source>
</evidence>
<evidence type="ECO:0000256" key="1">
    <source>
        <dbReference type="ARBA" id="ARBA00004141"/>
    </source>
</evidence>
<evidence type="ECO:0000256" key="3">
    <source>
        <dbReference type="ARBA" id="ARBA00022989"/>
    </source>
</evidence>
<comment type="subcellular location">
    <subcellularLocation>
        <location evidence="1">Membrane</location>
        <topology evidence="1">Multi-pass membrane protein</topology>
    </subcellularLocation>
</comment>
<feature type="transmembrane region" description="Helical" evidence="5">
    <location>
        <begin position="166"/>
        <end position="190"/>
    </location>
</feature>
<reference evidence="6" key="1">
    <citation type="journal article" date="2023" name="Mol. Phylogenet. Evol.">
        <title>Genome-scale phylogeny and comparative genomics of the fungal order Sordariales.</title>
        <authorList>
            <person name="Hensen N."/>
            <person name="Bonometti L."/>
            <person name="Westerberg I."/>
            <person name="Brannstrom I.O."/>
            <person name="Guillou S."/>
            <person name="Cros-Aarteil S."/>
            <person name="Calhoun S."/>
            <person name="Haridas S."/>
            <person name="Kuo A."/>
            <person name="Mondo S."/>
            <person name="Pangilinan J."/>
            <person name="Riley R."/>
            <person name="LaButti K."/>
            <person name="Andreopoulos B."/>
            <person name="Lipzen A."/>
            <person name="Chen C."/>
            <person name="Yan M."/>
            <person name="Daum C."/>
            <person name="Ng V."/>
            <person name="Clum A."/>
            <person name="Steindorff A."/>
            <person name="Ohm R.A."/>
            <person name="Martin F."/>
            <person name="Silar P."/>
            <person name="Natvig D.O."/>
            <person name="Lalanne C."/>
            <person name="Gautier V."/>
            <person name="Ament-Velasquez S.L."/>
            <person name="Kruys A."/>
            <person name="Hutchinson M.I."/>
            <person name="Powell A.J."/>
            <person name="Barry K."/>
            <person name="Miller A.N."/>
            <person name="Grigoriev I.V."/>
            <person name="Debuchy R."/>
            <person name="Gladieux P."/>
            <person name="Hiltunen Thoren M."/>
            <person name="Johannesson H."/>
        </authorList>
    </citation>
    <scope>NUCLEOTIDE SEQUENCE</scope>
    <source>
        <strain evidence="6">CBS 508.74</strain>
    </source>
</reference>
<feature type="transmembrane region" description="Helical" evidence="5">
    <location>
        <begin position="219"/>
        <end position="239"/>
    </location>
</feature>
<proteinExistence type="predicted"/>
<dbReference type="AlphaFoldDB" id="A0AAN6TNT2"/>
<dbReference type="RefSeq" id="XP_064675484.1">
    <property type="nucleotide sequence ID" value="XM_064818707.1"/>
</dbReference>
<dbReference type="EMBL" id="MU853332">
    <property type="protein sequence ID" value="KAK4117914.1"/>
    <property type="molecule type" value="Genomic_DNA"/>
</dbReference>
<gene>
    <name evidence="6" type="ORF">N656DRAFT_834014</name>
</gene>
<keyword evidence="2 5" id="KW-0812">Transmembrane</keyword>
<evidence type="ECO:0000313" key="7">
    <source>
        <dbReference type="Proteomes" id="UP001302812"/>
    </source>
</evidence>
<sequence>MAAETAPPGAAGVDAAMLDFALYRYKLSLPAAITAVVIFLILSLLHLWRLYRHRAYYFTAFTVGGFFQVVGYCGRIWSHFDDTSIGGFVMQAILILVAPALYAASIYMILGRLIRALRSEALSIIPVKWMTKIFVVGDVVSFFMQAGGGGIQAAGTLELYDIGEKIIIVGLFVQIFMFGFFLVTTVLFHVRFSHTILAYHTRSAAAQHTPIAWKRHLTVLYVVSAIIMVRSIFRVVEYLQGNRGYLISHEIFLYIFDAVLMAAVMAIFLVYYVDDLDPERSRKHDSAIEMLSSQDVDAPGVIQRTYSA</sequence>
<protein>
    <submittedName>
        <fullName evidence="6">RTA1-domain-containing protein</fullName>
    </submittedName>
</protein>
<reference evidence="6" key="2">
    <citation type="submission" date="2023-05" db="EMBL/GenBank/DDBJ databases">
        <authorList>
            <consortium name="Lawrence Berkeley National Laboratory"/>
            <person name="Steindorff A."/>
            <person name="Hensen N."/>
            <person name="Bonometti L."/>
            <person name="Westerberg I."/>
            <person name="Brannstrom I.O."/>
            <person name="Guillou S."/>
            <person name="Cros-Aarteil S."/>
            <person name="Calhoun S."/>
            <person name="Haridas S."/>
            <person name="Kuo A."/>
            <person name="Mondo S."/>
            <person name="Pangilinan J."/>
            <person name="Riley R."/>
            <person name="Labutti K."/>
            <person name="Andreopoulos B."/>
            <person name="Lipzen A."/>
            <person name="Chen C."/>
            <person name="Yanf M."/>
            <person name="Daum C."/>
            <person name="Ng V."/>
            <person name="Clum A."/>
            <person name="Ohm R."/>
            <person name="Martin F."/>
            <person name="Silar P."/>
            <person name="Natvig D."/>
            <person name="Lalanne C."/>
            <person name="Gautier V."/>
            <person name="Ament-Velasquez S.L."/>
            <person name="Kruys A."/>
            <person name="Hutchinson M.I."/>
            <person name="Powell A.J."/>
            <person name="Barry K."/>
            <person name="Miller A.N."/>
            <person name="Grigoriev I.V."/>
            <person name="Debuchy R."/>
            <person name="Gladieux P."/>
            <person name="Thoren M.H."/>
            <person name="Johannesson H."/>
        </authorList>
    </citation>
    <scope>NUCLEOTIDE SEQUENCE</scope>
    <source>
        <strain evidence="6">CBS 508.74</strain>
    </source>
</reference>
<evidence type="ECO:0000256" key="5">
    <source>
        <dbReference type="SAM" id="Phobius"/>
    </source>
</evidence>
<accession>A0AAN6TNT2</accession>
<dbReference type="PANTHER" id="PTHR31465:SF1">
    <property type="entry name" value="PROTEIN RTA1-RELATED"/>
    <property type="match status" value="1"/>
</dbReference>
<dbReference type="GO" id="GO:0016020">
    <property type="term" value="C:membrane"/>
    <property type="evidence" value="ECO:0007669"/>
    <property type="project" value="UniProtKB-SubCell"/>
</dbReference>
<feature type="transmembrane region" description="Helical" evidence="5">
    <location>
        <begin position="131"/>
        <end position="154"/>
    </location>
</feature>
<keyword evidence="3 5" id="KW-1133">Transmembrane helix</keyword>
<feature type="transmembrane region" description="Helical" evidence="5">
    <location>
        <begin position="251"/>
        <end position="273"/>
    </location>
</feature>
<dbReference type="PANTHER" id="PTHR31465">
    <property type="entry name" value="PROTEIN RTA1-RELATED"/>
    <property type="match status" value="1"/>
</dbReference>
<keyword evidence="4 5" id="KW-0472">Membrane</keyword>